<sequence length="150" mass="17110">MTFHEKKRILVVDDDEVFTQLLISTFHQLRPECELETFNTGQGILNRLAQTNAQLPDLIILDLMMPEPSGLTVLQRIKSHPTLKVIPTLMLSNSDAQADQVNCYQYGANSYLVKTPYYEQLKQFVRVTCQYWFDVASVPPTSPGANLYAR</sequence>
<keyword evidence="1" id="KW-0597">Phosphoprotein</keyword>
<dbReference type="EMBL" id="JBHTLP010000004">
    <property type="protein sequence ID" value="MFD1140962.1"/>
    <property type="molecule type" value="Genomic_DNA"/>
</dbReference>
<dbReference type="SMART" id="SM00448">
    <property type="entry name" value="REC"/>
    <property type="match status" value="1"/>
</dbReference>
<feature type="modified residue" description="4-aspartylphosphate" evidence="1">
    <location>
        <position position="62"/>
    </location>
</feature>
<evidence type="ECO:0000313" key="3">
    <source>
        <dbReference type="EMBL" id="MFD1140962.1"/>
    </source>
</evidence>
<keyword evidence="4" id="KW-1185">Reference proteome</keyword>
<dbReference type="RefSeq" id="WP_379884077.1">
    <property type="nucleotide sequence ID" value="NZ_JBHTLP010000004.1"/>
</dbReference>
<reference evidence="4" key="1">
    <citation type="journal article" date="2019" name="Int. J. Syst. Evol. Microbiol.">
        <title>The Global Catalogue of Microorganisms (GCM) 10K type strain sequencing project: providing services to taxonomists for standard genome sequencing and annotation.</title>
        <authorList>
            <consortium name="The Broad Institute Genomics Platform"/>
            <consortium name="The Broad Institute Genome Sequencing Center for Infectious Disease"/>
            <person name="Wu L."/>
            <person name="Ma J."/>
        </authorList>
    </citation>
    <scope>NUCLEOTIDE SEQUENCE [LARGE SCALE GENOMIC DNA]</scope>
    <source>
        <strain evidence="4">CCUG 55608</strain>
    </source>
</reference>
<dbReference type="InterPro" id="IPR001789">
    <property type="entry name" value="Sig_transdc_resp-reg_receiver"/>
</dbReference>
<dbReference type="PANTHER" id="PTHR44520">
    <property type="entry name" value="RESPONSE REGULATOR RCP1-RELATED"/>
    <property type="match status" value="1"/>
</dbReference>
<evidence type="ECO:0000313" key="4">
    <source>
        <dbReference type="Proteomes" id="UP001597116"/>
    </source>
</evidence>
<gene>
    <name evidence="3" type="ORF">ACFQ4C_07575</name>
</gene>
<comment type="caution">
    <text evidence="3">The sequence shown here is derived from an EMBL/GenBank/DDBJ whole genome shotgun (WGS) entry which is preliminary data.</text>
</comment>
<evidence type="ECO:0000259" key="2">
    <source>
        <dbReference type="PROSITE" id="PS50110"/>
    </source>
</evidence>
<dbReference type="Pfam" id="PF00072">
    <property type="entry name" value="Response_reg"/>
    <property type="match status" value="1"/>
</dbReference>
<dbReference type="InterPro" id="IPR052893">
    <property type="entry name" value="TCS_response_regulator"/>
</dbReference>
<name>A0ABW3Q701_9BACT</name>
<feature type="domain" description="Response regulatory" evidence="2">
    <location>
        <begin position="8"/>
        <end position="129"/>
    </location>
</feature>
<evidence type="ECO:0000256" key="1">
    <source>
        <dbReference type="PROSITE-ProRule" id="PRU00169"/>
    </source>
</evidence>
<dbReference type="Proteomes" id="UP001597116">
    <property type="component" value="Unassembled WGS sequence"/>
</dbReference>
<dbReference type="InterPro" id="IPR011006">
    <property type="entry name" value="CheY-like_superfamily"/>
</dbReference>
<protein>
    <submittedName>
        <fullName evidence="3">Response regulator</fullName>
    </submittedName>
</protein>
<dbReference type="SUPFAM" id="SSF52172">
    <property type="entry name" value="CheY-like"/>
    <property type="match status" value="1"/>
</dbReference>
<accession>A0ABW3Q701</accession>
<dbReference type="PROSITE" id="PS50110">
    <property type="entry name" value="RESPONSE_REGULATORY"/>
    <property type="match status" value="1"/>
</dbReference>
<organism evidence="3 4">
    <name type="scientific">Larkinella insperata</name>
    <dbReference type="NCBI Taxonomy" id="332158"/>
    <lineage>
        <taxon>Bacteria</taxon>
        <taxon>Pseudomonadati</taxon>
        <taxon>Bacteroidota</taxon>
        <taxon>Cytophagia</taxon>
        <taxon>Cytophagales</taxon>
        <taxon>Spirosomataceae</taxon>
        <taxon>Larkinella</taxon>
    </lineage>
</organism>
<proteinExistence type="predicted"/>
<dbReference type="PANTHER" id="PTHR44520:SF1">
    <property type="entry name" value="TWO-COMPONENT SYSTEM REGULATORY PROTEIN"/>
    <property type="match status" value="1"/>
</dbReference>
<dbReference type="Gene3D" id="3.40.50.2300">
    <property type="match status" value="1"/>
</dbReference>